<dbReference type="KEGG" id="ddi:DDB_G0275999"/>
<dbReference type="VEuPathDB" id="AmoebaDB:DDB_G0275999"/>
<evidence type="ECO:0000259" key="9">
    <source>
        <dbReference type="PROSITE" id="PS00486"/>
    </source>
</evidence>
<dbReference type="FunFam" id="3.40.50.300:FF:001238">
    <property type="entry name" value="DNA mismatch repair protein"/>
    <property type="match status" value="1"/>
</dbReference>
<evidence type="ECO:0000256" key="7">
    <source>
        <dbReference type="ARBA" id="ARBA00024647"/>
    </source>
</evidence>
<dbReference type="Gene3D" id="3.40.1170.10">
    <property type="entry name" value="DNA repair protein MutS, domain I"/>
    <property type="match status" value="1"/>
</dbReference>
<keyword evidence="3 8" id="KW-0227">DNA damage</keyword>
<keyword evidence="11" id="KW-1185">Reference proteome</keyword>
<dbReference type="Gene3D" id="1.10.1420.10">
    <property type="match status" value="2"/>
</dbReference>
<evidence type="ECO:0000256" key="4">
    <source>
        <dbReference type="ARBA" id="ARBA00022840"/>
    </source>
</evidence>
<dbReference type="Proteomes" id="UP000002195">
    <property type="component" value="Unassembled WGS sequence"/>
</dbReference>
<evidence type="ECO:0000313" key="11">
    <source>
        <dbReference type="Proteomes" id="UP000002195"/>
    </source>
</evidence>
<gene>
    <name evidence="10" type="primary">msh1</name>
    <name evidence="10" type="ORF">DDB_G0275999</name>
</gene>
<dbReference type="SMART" id="SM00533">
    <property type="entry name" value="MUTSd"/>
    <property type="match status" value="1"/>
</dbReference>
<dbReference type="GO" id="GO:0003690">
    <property type="term" value="F:double-stranded DNA binding"/>
    <property type="evidence" value="ECO:0000318"/>
    <property type="project" value="GO_Central"/>
</dbReference>
<dbReference type="HOGENOM" id="CLU_002472_4_0_1"/>
<dbReference type="PANTHER" id="PTHR11361">
    <property type="entry name" value="DNA MISMATCH REPAIR PROTEIN MUTS FAMILY MEMBER"/>
    <property type="match status" value="1"/>
</dbReference>
<dbReference type="InterPro" id="IPR007860">
    <property type="entry name" value="DNA_mmatch_repair_MutS_con_dom"/>
</dbReference>
<dbReference type="Pfam" id="PF05190">
    <property type="entry name" value="MutS_IV"/>
    <property type="match status" value="1"/>
</dbReference>
<dbReference type="GO" id="GO:0030983">
    <property type="term" value="F:mismatched DNA binding"/>
    <property type="evidence" value="ECO:0007669"/>
    <property type="project" value="InterPro"/>
</dbReference>
<dbReference type="InParanoid" id="Q552L1"/>
<evidence type="ECO:0000256" key="1">
    <source>
        <dbReference type="ARBA" id="ARBA00006271"/>
    </source>
</evidence>
<protein>
    <recommendedName>
        <fullName evidence="9">DNA mismatch repair proteins mutS family domain-containing protein</fullName>
    </recommendedName>
</protein>
<dbReference type="PANTHER" id="PTHR11361:SF34">
    <property type="entry name" value="DNA MISMATCH REPAIR PROTEIN MSH1, MITOCHONDRIAL"/>
    <property type="match status" value="1"/>
</dbReference>
<dbReference type="PROSITE" id="PS00486">
    <property type="entry name" value="DNA_MISMATCH_REPAIR_2"/>
    <property type="match status" value="1"/>
</dbReference>
<dbReference type="SUPFAM" id="SSF48334">
    <property type="entry name" value="DNA repair protein MutS, domain III"/>
    <property type="match status" value="1"/>
</dbReference>
<sequence>MEQYSGFKKKYPNEILFFRLGDFYEMFDEDAKIASNLLGITLTSRKQGKNRNREIPMCGVPSHSAEIHIAKLVKLGKSVAICDQVEDSNEAKEGRRIINRQIVRIITPGTLYEDRYLTSNSNYLCSILPNGFELNDYLMVADDSSNNNNSNSNSNNNNNISNNISNTKFSASSQFSISWLDISTGDFFISSSTLENLSSELNRIQPKEILIPASLNYNQQISKILKPYNVSMENDLKSFNYKKKTFKIFNEAFNNNNNNEINNEYFENEFSNDELNSAGSILSYIIKTNIGIGNNNDNSSNPLFSLNLPKRIDSHNSMFIDYSTMQSLEITKTYQGDKKGSLLESIDKTITPQGGRLLFSRIQSPSLELKEINSRLNQLEFFYNNMELTNEVRSFLNAGSDIERCIQRLKINKSGPRDLHTIGSTLQSIFHLKESLQSKLLTMKINEQTESINQLLLKIQQTHLTPLLNHLSAALIDSPPSISVNDGGFIKEGYSKELDRYKLISRNSDALINEFRETYRNKLKIPKLKVNKNSIIGYYIEISSSDRDKIPLNFIHIQTLLSVMRFKSSDLIILEDEINRAASKVLEYEIQLYYVLVDLVCKYSNEIKQVSSVIANLDISTSLAKISKQRRYIKPILVNNNNNNNNNIVVDNDNNDNDRLILDIKDGRHPTVENSTTEFIGNDLQLNKGIDDANLWLITGPNMGGKSTFLRQNALIILMAQMGSFVPASYAKIGIVDAIFSRVGSSDDLSNDKSTFMVEMVETASILKKATNRSFVIMDEVGRGTSTLDGISIAQSVVEYLNQVNRCRTLFATHYHELTKNLDETPHIKCYCLAIQEDEDEILFTHKIVPGMSNKSYGIFCAKMAGIPNSVLERSKSILFELESNNKLNFNKNKIKKN</sequence>
<comment type="similarity">
    <text evidence="1 8">Belongs to the DNA mismatch repair MutS family.</text>
</comment>
<dbReference type="dictyBase" id="DDB_G0275999">
    <property type="gene designation" value="msh1"/>
</dbReference>
<dbReference type="SUPFAM" id="SSF53150">
    <property type="entry name" value="DNA repair protein MutS, domain II"/>
    <property type="match status" value="1"/>
</dbReference>
<dbReference type="AlphaFoldDB" id="Q552L1"/>
<dbReference type="FunFam" id="3.40.1170.10:FF:000001">
    <property type="entry name" value="DNA mismatch repair protein MutS"/>
    <property type="match status" value="1"/>
</dbReference>
<dbReference type="PIRSF" id="PIRSF037677">
    <property type="entry name" value="DNA_mis_repair_Msh6"/>
    <property type="match status" value="1"/>
</dbReference>
<dbReference type="RefSeq" id="XP_643371.1">
    <property type="nucleotide sequence ID" value="XM_638279.1"/>
</dbReference>
<name>Q552L1_DICDI</name>
<dbReference type="PaxDb" id="44689-DDB0232360"/>
<dbReference type="InterPro" id="IPR027417">
    <property type="entry name" value="P-loop_NTPase"/>
</dbReference>
<dbReference type="InterPro" id="IPR017261">
    <property type="entry name" value="DNA_mismatch_repair_MutS/MSH"/>
</dbReference>
<comment type="function">
    <text evidence="7">This protein is involved in the repair of mismatches in DNA. It is possible that it carries out the mismatch recognition step. This protein has a weak ATPase activity.</text>
</comment>
<keyword evidence="4" id="KW-0067">ATP-binding</keyword>
<dbReference type="STRING" id="44689.Q552L1"/>
<accession>Q552L1</accession>
<organism evidence="10 11">
    <name type="scientific">Dictyostelium discoideum</name>
    <name type="common">Social amoeba</name>
    <dbReference type="NCBI Taxonomy" id="44689"/>
    <lineage>
        <taxon>Eukaryota</taxon>
        <taxon>Amoebozoa</taxon>
        <taxon>Evosea</taxon>
        <taxon>Eumycetozoa</taxon>
        <taxon>Dictyostelia</taxon>
        <taxon>Dictyosteliales</taxon>
        <taxon>Dictyosteliaceae</taxon>
        <taxon>Dictyostelium</taxon>
    </lineage>
</organism>
<dbReference type="Gene3D" id="3.40.50.300">
    <property type="entry name" value="P-loop containing nucleotide triphosphate hydrolases"/>
    <property type="match status" value="1"/>
</dbReference>
<evidence type="ECO:0000313" key="10">
    <source>
        <dbReference type="EMBL" id="EAL69456.1"/>
    </source>
</evidence>
<evidence type="ECO:0000256" key="6">
    <source>
        <dbReference type="ARBA" id="ARBA00023204"/>
    </source>
</evidence>
<dbReference type="InterPro" id="IPR007696">
    <property type="entry name" value="DNA_mismatch_repair_MutS_core"/>
</dbReference>
<dbReference type="SMR" id="Q552L1"/>
<dbReference type="GeneID" id="8620254"/>
<dbReference type="EMBL" id="AAFI02000013">
    <property type="protein sequence ID" value="EAL69456.1"/>
    <property type="molecule type" value="Genomic_DNA"/>
</dbReference>
<dbReference type="InterPro" id="IPR045076">
    <property type="entry name" value="MutS"/>
</dbReference>
<dbReference type="InterPro" id="IPR036187">
    <property type="entry name" value="DNA_mismatch_repair_MutS_sf"/>
</dbReference>
<dbReference type="OMA" id="DTWIMRR"/>
<evidence type="ECO:0000256" key="2">
    <source>
        <dbReference type="ARBA" id="ARBA00022741"/>
    </source>
</evidence>
<dbReference type="SUPFAM" id="SSF52540">
    <property type="entry name" value="P-loop containing nucleoside triphosphate hydrolases"/>
    <property type="match status" value="1"/>
</dbReference>
<dbReference type="SUPFAM" id="SSF55271">
    <property type="entry name" value="DNA repair protein MutS, domain I"/>
    <property type="match status" value="1"/>
</dbReference>
<dbReference type="InterPro" id="IPR000432">
    <property type="entry name" value="DNA_mismatch_repair_MutS_C"/>
</dbReference>
<reference evidence="10 11" key="1">
    <citation type="journal article" date="2005" name="Nature">
        <title>The genome of the social amoeba Dictyostelium discoideum.</title>
        <authorList>
            <consortium name="The Dictyostelium discoideum Sequencing Consortium"/>
            <person name="Eichinger L."/>
            <person name="Pachebat J.A."/>
            <person name="Glockner G."/>
            <person name="Rajandream M.A."/>
            <person name="Sucgang R."/>
            <person name="Berriman M."/>
            <person name="Song J."/>
            <person name="Olsen R."/>
            <person name="Szafranski K."/>
            <person name="Xu Q."/>
            <person name="Tunggal B."/>
            <person name="Kummerfeld S."/>
            <person name="Madera M."/>
            <person name="Konfortov B.A."/>
            <person name="Rivero F."/>
            <person name="Bankier A.T."/>
            <person name="Lehmann R."/>
            <person name="Hamlin N."/>
            <person name="Davies R."/>
            <person name="Gaudet P."/>
            <person name="Fey P."/>
            <person name="Pilcher K."/>
            <person name="Chen G."/>
            <person name="Saunders D."/>
            <person name="Sodergren E."/>
            <person name="Davis P."/>
            <person name="Kerhornou A."/>
            <person name="Nie X."/>
            <person name="Hall N."/>
            <person name="Anjard C."/>
            <person name="Hemphill L."/>
            <person name="Bason N."/>
            <person name="Farbrother P."/>
            <person name="Desany B."/>
            <person name="Just E."/>
            <person name="Morio T."/>
            <person name="Rost R."/>
            <person name="Churcher C."/>
            <person name="Cooper J."/>
            <person name="Haydock S."/>
            <person name="van Driessche N."/>
            <person name="Cronin A."/>
            <person name="Goodhead I."/>
            <person name="Muzny D."/>
            <person name="Mourier T."/>
            <person name="Pain A."/>
            <person name="Lu M."/>
            <person name="Harper D."/>
            <person name="Lindsay R."/>
            <person name="Hauser H."/>
            <person name="James K."/>
            <person name="Quiles M."/>
            <person name="Madan Babu M."/>
            <person name="Saito T."/>
            <person name="Buchrieser C."/>
            <person name="Wardroper A."/>
            <person name="Felder M."/>
            <person name="Thangavelu M."/>
            <person name="Johnson D."/>
            <person name="Knights A."/>
            <person name="Loulseged H."/>
            <person name="Mungall K."/>
            <person name="Oliver K."/>
            <person name="Price C."/>
            <person name="Quail M.A."/>
            <person name="Urushihara H."/>
            <person name="Hernandez J."/>
            <person name="Rabbinowitsch E."/>
            <person name="Steffen D."/>
            <person name="Sanders M."/>
            <person name="Ma J."/>
            <person name="Kohara Y."/>
            <person name="Sharp S."/>
            <person name="Simmonds M."/>
            <person name="Spiegler S."/>
            <person name="Tivey A."/>
            <person name="Sugano S."/>
            <person name="White B."/>
            <person name="Walker D."/>
            <person name="Woodward J."/>
            <person name="Winckler T."/>
            <person name="Tanaka Y."/>
            <person name="Shaulsky G."/>
            <person name="Schleicher M."/>
            <person name="Weinstock G."/>
            <person name="Rosenthal A."/>
            <person name="Cox E.C."/>
            <person name="Chisholm R.L."/>
            <person name="Gibbs R."/>
            <person name="Loomis W.F."/>
            <person name="Platzer M."/>
            <person name="Kay R.R."/>
            <person name="Williams J."/>
            <person name="Dear P.H."/>
            <person name="Noegel A.A."/>
            <person name="Barrell B."/>
            <person name="Kuspa A."/>
        </authorList>
    </citation>
    <scope>NUCLEOTIDE SEQUENCE [LARGE SCALE GENOMIC DNA]</scope>
    <source>
        <strain evidence="10 11">AX4</strain>
    </source>
</reference>
<dbReference type="GO" id="GO:0005524">
    <property type="term" value="F:ATP binding"/>
    <property type="evidence" value="ECO:0007669"/>
    <property type="project" value="UniProtKB-KW"/>
</dbReference>
<dbReference type="NCBIfam" id="NF003810">
    <property type="entry name" value="PRK05399.1"/>
    <property type="match status" value="1"/>
</dbReference>
<dbReference type="GO" id="GO:0043504">
    <property type="term" value="P:mitochondrial DNA repair"/>
    <property type="evidence" value="ECO:0000318"/>
    <property type="project" value="GO_Central"/>
</dbReference>
<dbReference type="Pfam" id="PF05192">
    <property type="entry name" value="MutS_III"/>
    <property type="match status" value="1"/>
</dbReference>
<dbReference type="Pfam" id="PF00488">
    <property type="entry name" value="MutS_V"/>
    <property type="match status" value="1"/>
</dbReference>
<dbReference type="GO" id="GO:0005634">
    <property type="term" value="C:nucleus"/>
    <property type="evidence" value="ECO:0000318"/>
    <property type="project" value="GO_Central"/>
</dbReference>
<keyword evidence="6 8" id="KW-0234">DNA repair</keyword>
<dbReference type="Pfam" id="PF05188">
    <property type="entry name" value="MutS_II"/>
    <property type="match status" value="1"/>
</dbReference>
<dbReference type="eggNOG" id="KOG0218">
    <property type="taxonomic scope" value="Eukaryota"/>
</dbReference>
<dbReference type="GO" id="GO:0140664">
    <property type="term" value="F:ATP-dependent DNA damage sensor activity"/>
    <property type="evidence" value="ECO:0007669"/>
    <property type="project" value="InterPro"/>
</dbReference>
<feature type="domain" description="DNA mismatch repair proteins mutS family" evidence="9">
    <location>
        <begin position="774"/>
        <end position="790"/>
    </location>
</feature>
<comment type="caution">
    <text evidence="10">The sequence shown here is derived from an EMBL/GenBank/DDBJ whole genome shotgun (WGS) entry which is preliminary data.</text>
</comment>
<dbReference type="InterPro" id="IPR007861">
    <property type="entry name" value="DNA_mismatch_repair_MutS_clamp"/>
</dbReference>
<evidence type="ECO:0000256" key="5">
    <source>
        <dbReference type="ARBA" id="ARBA00023125"/>
    </source>
</evidence>
<dbReference type="GO" id="GO:0005739">
    <property type="term" value="C:mitochondrion"/>
    <property type="evidence" value="ECO:0000250"/>
    <property type="project" value="dictyBase"/>
</dbReference>
<dbReference type="InterPro" id="IPR036678">
    <property type="entry name" value="MutS_con_dom_sf"/>
</dbReference>
<dbReference type="FunFam" id="1.10.1420.10:FF:000001">
    <property type="entry name" value="DNA mismatch repair protein MutS"/>
    <property type="match status" value="1"/>
</dbReference>
<dbReference type="InterPro" id="IPR007695">
    <property type="entry name" value="DNA_mismatch_repair_MutS-lik_N"/>
</dbReference>
<comment type="function">
    <text evidence="8">Component of the post-replicative DNA mismatch repair system (MMR).</text>
</comment>
<evidence type="ECO:0000256" key="8">
    <source>
        <dbReference type="RuleBase" id="RU003756"/>
    </source>
</evidence>
<dbReference type="Pfam" id="PF01624">
    <property type="entry name" value="MutS_I"/>
    <property type="match status" value="1"/>
</dbReference>
<evidence type="ECO:0000256" key="3">
    <source>
        <dbReference type="ARBA" id="ARBA00022763"/>
    </source>
</evidence>
<dbReference type="InterPro" id="IPR016151">
    <property type="entry name" value="DNA_mismatch_repair_MutS_N"/>
</dbReference>
<dbReference type="PhylomeDB" id="Q552L1"/>
<dbReference type="Gene3D" id="3.30.420.110">
    <property type="entry name" value="MutS, connector domain"/>
    <property type="match status" value="1"/>
</dbReference>
<keyword evidence="5 8" id="KW-0238">DNA-binding</keyword>
<proteinExistence type="inferred from homology"/>
<dbReference type="SMART" id="SM00534">
    <property type="entry name" value="MUTSac"/>
    <property type="match status" value="1"/>
</dbReference>
<dbReference type="GO" id="GO:0006298">
    <property type="term" value="P:mismatch repair"/>
    <property type="evidence" value="ECO:0007669"/>
    <property type="project" value="InterPro"/>
</dbReference>
<keyword evidence="2 8" id="KW-0547">Nucleotide-binding</keyword>
<dbReference type="FunCoup" id="Q552L1">
    <property type="interactions" value="346"/>
</dbReference>